<dbReference type="SUPFAM" id="SSF56784">
    <property type="entry name" value="HAD-like"/>
    <property type="match status" value="1"/>
</dbReference>
<reference evidence="1" key="1">
    <citation type="journal article" date="2014" name="Genome Announc.">
        <title>Draft Genome Sequence of Clostridium straminisolvens Strain JCM 21531T, Isolated from a Cellulose-Degrading Bacterial Community.</title>
        <authorList>
            <person name="Yuki M."/>
            <person name="Oshima K."/>
            <person name="Suda W."/>
            <person name="Sakamoto M."/>
            <person name="Kitamura K."/>
            <person name="Iida T."/>
            <person name="Hattori M."/>
            <person name="Ohkuma M."/>
        </authorList>
    </citation>
    <scope>NUCLEOTIDE SEQUENCE [LARGE SCALE GENOMIC DNA]</scope>
    <source>
        <strain evidence="1">JCM 21531</strain>
    </source>
</reference>
<evidence type="ECO:0000313" key="2">
    <source>
        <dbReference type="Proteomes" id="UP000019109"/>
    </source>
</evidence>
<evidence type="ECO:0000313" key="1">
    <source>
        <dbReference type="EMBL" id="GAE89804.1"/>
    </source>
</evidence>
<dbReference type="InterPro" id="IPR036412">
    <property type="entry name" value="HAD-like_sf"/>
</dbReference>
<organism evidence="1 2">
    <name type="scientific">Acetivibrio straminisolvens JCM 21531</name>
    <dbReference type="NCBI Taxonomy" id="1294263"/>
    <lineage>
        <taxon>Bacteria</taxon>
        <taxon>Bacillati</taxon>
        <taxon>Bacillota</taxon>
        <taxon>Clostridia</taxon>
        <taxon>Eubacteriales</taxon>
        <taxon>Oscillospiraceae</taxon>
        <taxon>Acetivibrio</taxon>
    </lineage>
</organism>
<dbReference type="InterPro" id="IPR006379">
    <property type="entry name" value="HAD-SF_hydro_IIB"/>
</dbReference>
<keyword evidence="2" id="KW-1185">Reference proteome</keyword>
<dbReference type="GO" id="GO:0005829">
    <property type="term" value="C:cytosol"/>
    <property type="evidence" value="ECO:0007669"/>
    <property type="project" value="TreeGrafter"/>
</dbReference>
<proteinExistence type="predicted"/>
<dbReference type="GO" id="GO:0000287">
    <property type="term" value="F:magnesium ion binding"/>
    <property type="evidence" value="ECO:0007669"/>
    <property type="project" value="TreeGrafter"/>
</dbReference>
<dbReference type="Gene3D" id="3.30.1240.10">
    <property type="match status" value="1"/>
</dbReference>
<dbReference type="PANTHER" id="PTHR10000">
    <property type="entry name" value="PHOSPHOSERINE PHOSPHATASE"/>
    <property type="match status" value="1"/>
</dbReference>
<dbReference type="Pfam" id="PF08282">
    <property type="entry name" value="Hydrolase_3"/>
    <property type="match status" value="1"/>
</dbReference>
<dbReference type="InterPro" id="IPR000150">
    <property type="entry name" value="Cof"/>
</dbReference>
<evidence type="ECO:0008006" key="3">
    <source>
        <dbReference type="Google" id="ProtNLM"/>
    </source>
</evidence>
<dbReference type="STRING" id="1294263.JCM21531_3367"/>
<accession>W4VAM2</accession>
<dbReference type="SFLD" id="SFLDG01140">
    <property type="entry name" value="C2.B:_Phosphomannomutase_and_P"/>
    <property type="match status" value="1"/>
</dbReference>
<dbReference type="EMBL" id="BAVR01000046">
    <property type="protein sequence ID" value="GAE89804.1"/>
    <property type="molecule type" value="Genomic_DNA"/>
</dbReference>
<gene>
    <name evidence="1" type="ORF">JCM21531_3367</name>
</gene>
<dbReference type="SFLD" id="SFLDS00003">
    <property type="entry name" value="Haloacid_Dehalogenase"/>
    <property type="match status" value="1"/>
</dbReference>
<dbReference type="NCBIfam" id="TIGR00099">
    <property type="entry name" value="Cof-subfamily"/>
    <property type="match status" value="1"/>
</dbReference>
<dbReference type="Gene3D" id="3.40.50.1000">
    <property type="entry name" value="HAD superfamily/HAD-like"/>
    <property type="match status" value="1"/>
</dbReference>
<dbReference type="RefSeq" id="WP_038290311.1">
    <property type="nucleotide sequence ID" value="NZ_BAVR01000046.1"/>
</dbReference>
<protein>
    <recommendedName>
        <fullName evidence="3">Hydrolase</fullName>
    </recommendedName>
</protein>
<dbReference type="AlphaFoldDB" id="W4VAM2"/>
<sequence>MKTLFVSDLDGTLLRSDETLSQFTIDTINELAKRGILFSYATARSLVTAKKVTKGLNSHIPVIVYNGTFVIDNATEEILIASYFDEGIGEVFYDLLKNGIYPIVYSYIDGVEKFSYIPEKCTEGMKFFLDTRKGDKRTNEVRTIEDLITGKCFYITCIDEPEKLEPFFEKFKDRYHVVYSKDVYSDFQWLEIMPKTASKANAVLQLKENLGCDRIVSFGDGANDIDMFQISDEAYAVDNAIDDLKTIATGVIGSNDDDGVAKWLIANIERL</sequence>
<dbReference type="InterPro" id="IPR023214">
    <property type="entry name" value="HAD_sf"/>
</dbReference>
<name>W4VAM2_9FIRM</name>
<dbReference type="PANTHER" id="PTHR10000:SF8">
    <property type="entry name" value="HAD SUPERFAMILY HYDROLASE-LIKE, TYPE 3"/>
    <property type="match status" value="1"/>
</dbReference>
<dbReference type="NCBIfam" id="TIGR01484">
    <property type="entry name" value="HAD-SF-IIB"/>
    <property type="match status" value="1"/>
</dbReference>
<dbReference type="OrthoDB" id="9810101at2"/>
<comment type="caution">
    <text evidence="1">The sequence shown here is derived from an EMBL/GenBank/DDBJ whole genome shotgun (WGS) entry which is preliminary data.</text>
</comment>
<dbReference type="GO" id="GO:0016791">
    <property type="term" value="F:phosphatase activity"/>
    <property type="evidence" value="ECO:0007669"/>
    <property type="project" value="UniProtKB-ARBA"/>
</dbReference>
<dbReference type="Proteomes" id="UP000019109">
    <property type="component" value="Unassembled WGS sequence"/>
</dbReference>